<dbReference type="EMBL" id="MLZC01000009">
    <property type="protein sequence ID" value="OHG64059.1"/>
    <property type="molecule type" value="Genomic_DNA"/>
</dbReference>
<proteinExistence type="predicted"/>
<protein>
    <submittedName>
        <fullName evidence="1">Uncharacterized protein</fullName>
    </submittedName>
</protein>
<comment type="caution">
    <text evidence="1">The sequence shown here is derived from an EMBL/GenBank/DDBJ whole genome shotgun (WGS) entry which is preliminary data.</text>
</comment>
<organism evidence="1">
    <name type="scientific">Salmonella enterica subsp. enterica serovar Saintpaul</name>
    <dbReference type="NCBI Taxonomy" id="90105"/>
    <lineage>
        <taxon>Bacteria</taxon>
        <taxon>Pseudomonadati</taxon>
        <taxon>Pseudomonadota</taxon>
        <taxon>Gammaproteobacteria</taxon>
        <taxon>Enterobacterales</taxon>
        <taxon>Enterobacteriaceae</taxon>
        <taxon>Salmonella</taxon>
    </lineage>
</organism>
<gene>
    <name evidence="1" type="ORF">A7T00_18295</name>
</gene>
<name>A0A1S0ZDJ5_SALET</name>
<accession>A0A1S0ZDJ5</accession>
<sequence>MRGPHPALFLYKNDKLPLAYNFLYTLNHRTNIVILFRKVILVQFQFITQLTQSPLSLPFGEIRYFMFIFQEFGYEDLQQRTLHSVINRKRYMVTSKW</sequence>
<dbReference type="AlphaFoldDB" id="A0A1S0ZDJ5"/>
<reference evidence="1" key="1">
    <citation type="submission" date="2016-09" db="EMBL/GenBank/DDBJ databases">
        <title>Whole genome sequencing of Salmonella enterica.</title>
        <authorList>
            <person name="Bell R."/>
        </authorList>
    </citation>
    <scope>NUCLEOTIDE SEQUENCE [LARGE SCALE GENOMIC DNA]</scope>
    <source>
        <strain evidence="1">CFSAN044978</strain>
    </source>
</reference>
<evidence type="ECO:0000313" key="1">
    <source>
        <dbReference type="EMBL" id="OHG64059.1"/>
    </source>
</evidence>